<dbReference type="Proteomes" id="UP000265703">
    <property type="component" value="Unassembled WGS sequence"/>
</dbReference>
<dbReference type="AlphaFoldDB" id="A0A397SCQ4"/>
<keyword evidence="1" id="KW-0472">Membrane</keyword>
<feature type="transmembrane region" description="Helical" evidence="1">
    <location>
        <begin position="257"/>
        <end position="272"/>
    </location>
</feature>
<evidence type="ECO:0000256" key="1">
    <source>
        <dbReference type="SAM" id="Phobius"/>
    </source>
</evidence>
<protein>
    <submittedName>
        <fullName evidence="2">Uncharacterized protein</fullName>
    </submittedName>
</protein>
<feature type="transmembrane region" description="Helical" evidence="1">
    <location>
        <begin position="155"/>
        <end position="176"/>
    </location>
</feature>
<comment type="caution">
    <text evidence="2">The sequence shown here is derived from an EMBL/GenBank/DDBJ whole genome shotgun (WGS) entry which is preliminary data.</text>
</comment>
<reference evidence="2 3" key="1">
    <citation type="submission" date="2018-06" db="EMBL/GenBank/DDBJ databases">
        <title>Comparative genomics reveals the genomic features of Rhizophagus irregularis, R. cerebriforme, R. diaphanum and Gigaspora rosea, and their symbiotic lifestyle signature.</title>
        <authorList>
            <person name="Morin E."/>
            <person name="San Clemente H."/>
            <person name="Chen E.C.H."/>
            <person name="De La Providencia I."/>
            <person name="Hainaut M."/>
            <person name="Kuo A."/>
            <person name="Kohler A."/>
            <person name="Murat C."/>
            <person name="Tang N."/>
            <person name="Roy S."/>
            <person name="Loubradou J."/>
            <person name="Henrissat B."/>
            <person name="Grigoriev I.V."/>
            <person name="Corradi N."/>
            <person name="Roux C."/>
            <person name="Martin F.M."/>
        </authorList>
    </citation>
    <scope>NUCLEOTIDE SEQUENCE [LARGE SCALE GENOMIC DNA]</scope>
    <source>
        <strain evidence="2 3">DAOM 227022</strain>
    </source>
</reference>
<proteinExistence type="predicted"/>
<accession>A0A397SCQ4</accession>
<organism evidence="2 3">
    <name type="scientific">Glomus cerebriforme</name>
    <dbReference type="NCBI Taxonomy" id="658196"/>
    <lineage>
        <taxon>Eukaryota</taxon>
        <taxon>Fungi</taxon>
        <taxon>Fungi incertae sedis</taxon>
        <taxon>Mucoromycota</taxon>
        <taxon>Glomeromycotina</taxon>
        <taxon>Glomeromycetes</taxon>
        <taxon>Glomerales</taxon>
        <taxon>Glomeraceae</taxon>
        <taxon>Glomus</taxon>
    </lineage>
</organism>
<keyword evidence="1" id="KW-0812">Transmembrane</keyword>
<gene>
    <name evidence="2" type="ORF">C1645_834064</name>
</gene>
<dbReference type="EMBL" id="QKYT01000585">
    <property type="protein sequence ID" value="RIA83282.1"/>
    <property type="molecule type" value="Genomic_DNA"/>
</dbReference>
<sequence>MSSSSSYPGIEISPKGTYLVTVSEDDNSFIGWNVENVEDKDEVQLKPDYHYTNQDHIYGLNIHAFLQNYEDNSGEIDSAHFVVENDSIKWEIRRLNYCSNLELQAFKKKDLRNNKMFLSVITSTIPLYYPEYILKYSLETSMIIDSYNIKHQRLFLFYPFYVLYLILLKCHFVNGFRSEDYNWLLELFKPQSSPFVKMVNEDIYKTWNGEALINFKWNAYGKYYYTTIWISFIALLGCFTAVATIPQQHINEDTQKQLLIASIILGFIHLSFEI</sequence>
<evidence type="ECO:0000313" key="2">
    <source>
        <dbReference type="EMBL" id="RIA83282.1"/>
    </source>
</evidence>
<keyword evidence="1" id="KW-1133">Transmembrane helix</keyword>
<name>A0A397SCQ4_9GLOM</name>
<evidence type="ECO:0000313" key="3">
    <source>
        <dbReference type="Proteomes" id="UP000265703"/>
    </source>
</evidence>
<keyword evidence="3" id="KW-1185">Reference proteome</keyword>
<feature type="transmembrane region" description="Helical" evidence="1">
    <location>
        <begin position="223"/>
        <end position="245"/>
    </location>
</feature>